<evidence type="ECO:0000256" key="5">
    <source>
        <dbReference type="SAM" id="MobiDB-lite"/>
    </source>
</evidence>
<dbReference type="Proteomes" id="UP000608890">
    <property type="component" value="Unassembled WGS sequence"/>
</dbReference>
<name>A0A917U574_9ACTN</name>
<proteinExistence type="inferred from homology"/>
<evidence type="ECO:0000313" key="10">
    <source>
        <dbReference type="Proteomes" id="UP000608890"/>
    </source>
</evidence>
<feature type="domain" description="Probable transposase IS891/IS1136/IS1341" evidence="6">
    <location>
        <begin position="2"/>
        <end position="88"/>
    </location>
</feature>
<feature type="compositionally biased region" description="Polar residues" evidence="5">
    <location>
        <begin position="208"/>
        <end position="223"/>
    </location>
</feature>
<dbReference type="AlphaFoldDB" id="A0A917U574"/>
<evidence type="ECO:0000256" key="4">
    <source>
        <dbReference type="ARBA" id="ARBA00023172"/>
    </source>
</evidence>
<dbReference type="NCBIfam" id="NF040570">
    <property type="entry name" value="guided_TnpB"/>
    <property type="match status" value="1"/>
</dbReference>
<comment type="similarity">
    <text evidence="1">In the C-terminal section; belongs to the transposase 35 family.</text>
</comment>
<dbReference type="GO" id="GO:0046872">
    <property type="term" value="F:metal ion binding"/>
    <property type="evidence" value="ECO:0007669"/>
    <property type="project" value="InterPro"/>
</dbReference>
<evidence type="ECO:0000256" key="2">
    <source>
        <dbReference type="ARBA" id="ARBA00022578"/>
    </source>
</evidence>
<dbReference type="GO" id="GO:0003677">
    <property type="term" value="F:DNA binding"/>
    <property type="evidence" value="ECO:0007669"/>
    <property type="project" value="UniProtKB-KW"/>
</dbReference>
<dbReference type="Gene3D" id="1.20.120.450">
    <property type="entry name" value="dinb family like domain"/>
    <property type="match status" value="1"/>
</dbReference>
<keyword evidence="4" id="KW-0233">DNA recombination</keyword>
<accession>A0A917U574</accession>
<evidence type="ECO:0000259" key="6">
    <source>
        <dbReference type="Pfam" id="PF01385"/>
    </source>
</evidence>
<comment type="caution">
    <text evidence="9">The sequence shown here is derived from an EMBL/GenBank/DDBJ whole genome shotgun (WGS) entry which is preliminary data.</text>
</comment>
<keyword evidence="10" id="KW-1185">Reference proteome</keyword>
<dbReference type="GO" id="GO:0032196">
    <property type="term" value="P:transposition"/>
    <property type="evidence" value="ECO:0007669"/>
    <property type="project" value="UniProtKB-KW"/>
</dbReference>
<evidence type="ECO:0000256" key="1">
    <source>
        <dbReference type="ARBA" id="ARBA00008761"/>
    </source>
</evidence>
<protein>
    <recommendedName>
        <fullName evidence="11">Transposase</fullName>
    </recommendedName>
</protein>
<dbReference type="SUPFAM" id="SSF109854">
    <property type="entry name" value="DinB/YfiT-like putative metalloenzymes"/>
    <property type="match status" value="2"/>
</dbReference>
<dbReference type="InterPro" id="IPR001959">
    <property type="entry name" value="Transposase"/>
</dbReference>
<dbReference type="InterPro" id="IPR010095">
    <property type="entry name" value="Cas12f1-like_TNB"/>
</dbReference>
<dbReference type="Pfam" id="PF07282">
    <property type="entry name" value="Cas12f1-like_TNB"/>
    <property type="match status" value="1"/>
</dbReference>
<organism evidence="9 10">
    <name type="scientific">Micromonospora sonchi</name>
    <dbReference type="NCBI Taxonomy" id="1763543"/>
    <lineage>
        <taxon>Bacteria</taxon>
        <taxon>Bacillati</taxon>
        <taxon>Actinomycetota</taxon>
        <taxon>Actinomycetes</taxon>
        <taxon>Micromonosporales</taxon>
        <taxon>Micromonosporaceae</taxon>
        <taxon>Micromonospora</taxon>
    </lineage>
</organism>
<keyword evidence="3" id="KW-0238">DNA-binding</keyword>
<feature type="domain" description="Mycothiol-dependent maleylpyruvate isomerase metal-binding" evidence="8">
    <location>
        <begin position="246"/>
        <end position="349"/>
    </location>
</feature>
<evidence type="ECO:0008006" key="11">
    <source>
        <dbReference type="Google" id="ProtNLM"/>
    </source>
</evidence>
<evidence type="ECO:0000259" key="7">
    <source>
        <dbReference type="Pfam" id="PF07282"/>
    </source>
</evidence>
<dbReference type="Pfam" id="PF01385">
    <property type="entry name" value="OrfB_IS605"/>
    <property type="match status" value="1"/>
</dbReference>
<dbReference type="NCBIfam" id="TIGR01766">
    <property type="entry name" value="IS200/IS605 family accessory protein TnpB-like domain"/>
    <property type="match status" value="1"/>
</dbReference>
<evidence type="ECO:0000256" key="3">
    <source>
        <dbReference type="ARBA" id="ARBA00023125"/>
    </source>
</evidence>
<feature type="compositionally biased region" description="Basic and acidic residues" evidence="5">
    <location>
        <begin position="186"/>
        <end position="202"/>
    </location>
</feature>
<evidence type="ECO:0000259" key="8">
    <source>
        <dbReference type="Pfam" id="PF11716"/>
    </source>
</evidence>
<dbReference type="InterPro" id="IPR034660">
    <property type="entry name" value="DinB/YfiT-like"/>
</dbReference>
<evidence type="ECO:0000313" key="9">
    <source>
        <dbReference type="EMBL" id="GGM57924.1"/>
    </source>
</evidence>
<dbReference type="InterPro" id="IPR024344">
    <property type="entry name" value="MDMPI_metal-binding"/>
</dbReference>
<feature type="domain" description="Cas12f1-like TNB" evidence="7">
    <location>
        <begin position="100"/>
        <end position="167"/>
    </location>
</feature>
<dbReference type="EMBL" id="BMNB01000028">
    <property type="protein sequence ID" value="GGM57924.1"/>
    <property type="molecule type" value="Genomic_DNA"/>
</dbReference>
<gene>
    <name evidence="9" type="ORF">GCM10011608_48580</name>
</gene>
<sequence>MENPRHLGAAQAWLRRLGRAVSRKIGPDRRTGQRPSQRWARASARLGRAHARVSNLRRDGLHKLTTRLARTHGTVLVEDLNVAGMLRNRRLARHIADAGFAELRWQLAYKTEWNGGRLVEADRWYPSSKTCSGCGAVKAKLALSERTYTCTTCGIILDRDLNAARNLAALAAEVDPAGSGPVAGRGADRKTPHTGRVAEKRQPGTAPADQTGTVPPQGRTTNHALGRAHRKGNGTGGDVDQFRAAFRDECARLGEVLGTLDPADLDRPTRCVPWTVAELLAHVRTGAGRLADMLAAPAPARAEVDAAGYFGMAKFTPQVDAARIEAARVEAAQVETARMEAARVETAQLETAGIEAGRVEATEVEAGRGRSGQGGRCPGAGWAPAADFDRAWRATLAAVGTHSPDRVVRTRHGDAMTVTEFLRTRVVEVGVHGLDLAAALDRPPWLTATAGRVIADLLTGGRSLPAELGWDRLTLIAKATGRIPATPAERTALAHAGLPTLSFGRHASVDHEVSGSN</sequence>
<reference evidence="9" key="1">
    <citation type="journal article" date="2014" name="Int. J. Syst. Evol. Microbiol.">
        <title>Complete genome sequence of Corynebacterium casei LMG S-19264T (=DSM 44701T), isolated from a smear-ripened cheese.</title>
        <authorList>
            <consortium name="US DOE Joint Genome Institute (JGI-PGF)"/>
            <person name="Walter F."/>
            <person name="Albersmeier A."/>
            <person name="Kalinowski J."/>
            <person name="Ruckert C."/>
        </authorList>
    </citation>
    <scope>NUCLEOTIDE SEQUENCE</scope>
    <source>
        <strain evidence="9">CGMCC 4.7312</strain>
    </source>
</reference>
<reference evidence="9" key="2">
    <citation type="submission" date="2020-09" db="EMBL/GenBank/DDBJ databases">
        <authorList>
            <person name="Sun Q."/>
            <person name="Zhou Y."/>
        </authorList>
    </citation>
    <scope>NUCLEOTIDE SEQUENCE</scope>
    <source>
        <strain evidence="9">CGMCC 4.7312</strain>
    </source>
</reference>
<feature type="domain" description="Mycothiol-dependent maleylpyruvate isomerase metal-binding" evidence="8">
    <location>
        <begin position="383"/>
        <end position="437"/>
    </location>
</feature>
<feature type="region of interest" description="Disordered" evidence="5">
    <location>
        <begin position="176"/>
        <end position="240"/>
    </location>
</feature>
<dbReference type="Pfam" id="PF11716">
    <property type="entry name" value="MDMPI_N"/>
    <property type="match status" value="2"/>
</dbReference>
<dbReference type="GO" id="GO:0006310">
    <property type="term" value="P:DNA recombination"/>
    <property type="evidence" value="ECO:0007669"/>
    <property type="project" value="UniProtKB-KW"/>
</dbReference>
<keyword evidence="2" id="KW-0815">Transposition</keyword>